<keyword evidence="5 6" id="KW-0472">Membrane</keyword>
<dbReference type="Pfam" id="PF04138">
    <property type="entry name" value="GtrA_DPMS_TM"/>
    <property type="match status" value="1"/>
</dbReference>
<evidence type="ECO:0000313" key="9">
    <source>
        <dbReference type="Proteomes" id="UP001320603"/>
    </source>
</evidence>
<feature type="transmembrane region" description="Helical" evidence="6">
    <location>
        <begin position="7"/>
        <end position="29"/>
    </location>
</feature>
<evidence type="ECO:0000256" key="5">
    <source>
        <dbReference type="ARBA" id="ARBA00023136"/>
    </source>
</evidence>
<keyword evidence="4 6" id="KW-1133">Transmembrane helix</keyword>
<keyword evidence="9" id="KW-1185">Reference proteome</keyword>
<dbReference type="EMBL" id="CP146284">
    <property type="protein sequence ID" value="WWV66632.1"/>
    <property type="molecule type" value="Genomic_DNA"/>
</dbReference>
<evidence type="ECO:0000256" key="6">
    <source>
        <dbReference type="SAM" id="Phobius"/>
    </source>
</evidence>
<keyword evidence="3 6" id="KW-0812">Transmembrane</keyword>
<feature type="domain" description="GtrA/DPMS transmembrane" evidence="7">
    <location>
        <begin position="9"/>
        <end position="124"/>
    </location>
</feature>
<evidence type="ECO:0000256" key="3">
    <source>
        <dbReference type="ARBA" id="ARBA00022692"/>
    </source>
</evidence>
<name>A0ABZ2IL88_9BACT</name>
<comment type="similarity">
    <text evidence="2">Belongs to the GtrA family.</text>
</comment>
<dbReference type="InterPro" id="IPR051401">
    <property type="entry name" value="GtrA_CellWall_Glycosyl"/>
</dbReference>
<gene>
    <name evidence="8" type="ORF">NEE14_001155</name>
</gene>
<accession>A0ABZ2IL88</accession>
<feature type="transmembrane region" description="Helical" evidence="6">
    <location>
        <begin position="71"/>
        <end position="92"/>
    </location>
</feature>
<sequence length="129" mass="15288">MKNSQQIFRFIIIGTLNAFITALVVWLMMDILHFNYIASNVTGYVAALLNNFFWSKFWIFHSGKGNYFQQALLFLLAFICAYGSQFVFLLWMVELLKWNEYISQFIGLFIYGFVNFLMNKKITFRSRQA</sequence>
<dbReference type="RefSeq" id="WP_251968121.1">
    <property type="nucleotide sequence ID" value="NZ_CP146284.1"/>
</dbReference>
<feature type="transmembrane region" description="Helical" evidence="6">
    <location>
        <begin position="98"/>
        <end position="118"/>
    </location>
</feature>
<proteinExistence type="inferred from homology"/>
<feature type="transmembrane region" description="Helical" evidence="6">
    <location>
        <begin position="41"/>
        <end position="59"/>
    </location>
</feature>
<dbReference type="PANTHER" id="PTHR38459">
    <property type="entry name" value="PROPHAGE BACTOPRENOL-LINKED GLUCOSE TRANSLOCASE HOMOLOG"/>
    <property type="match status" value="1"/>
</dbReference>
<organism evidence="8 9">
    <name type="scientific">Parabacteroides absconsus</name>
    <dbReference type="NCBI Taxonomy" id="2951805"/>
    <lineage>
        <taxon>Bacteria</taxon>
        <taxon>Pseudomonadati</taxon>
        <taxon>Bacteroidota</taxon>
        <taxon>Bacteroidia</taxon>
        <taxon>Bacteroidales</taxon>
        <taxon>Tannerellaceae</taxon>
        <taxon>Parabacteroides</taxon>
    </lineage>
</organism>
<dbReference type="InterPro" id="IPR007267">
    <property type="entry name" value="GtrA_DPMS_TM"/>
</dbReference>
<evidence type="ECO:0000256" key="4">
    <source>
        <dbReference type="ARBA" id="ARBA00022989"/>
    </source>
</evidence>
<comment type="subcellular location">
    <subcellularLocation>
        <location evidence="1">Membrane</location>
        <topology evidence="1">Multi-pass membrane protein</topology>
    </subcellularLocation>
</comment>
<reference evidence="8 9" key="1">
    <citation type="submission" date="2024-02" db="EMBL/GenBank/DDBJ databases">
        <title>Whole genome sequencing of Parabacteroides sp. AD58.</title>
        <authorList>
            <person name="Chaplin A.V."/>
            <person name="Pikina A.P."/>
            <person name="Sokolova S.R."/>
            <person name="Korostin D.O."/>
            <person name="Efimov B.A."/>
        </authorList>
    </citation>
    <scope>NUCLEOTIDE SEQUENCE [LARGE SCALE GENOMIC DNA]</scope>
    <source>
        <strain evidence="8 9">AD58</strain>
    </source>
</reference>
<protein>
    <submittedName>
        <fullName evidence="8">GtrA family protein</fullName>
    </submittedName>
</protein>
<dbReference type="PANTHER" id="PTHR38459:SF1">
    <property type="entry name" value="PROPHAGE BACTOPRENOL-LINKED GLUCOSE TRANSLOCASE HOMOLOG"/>
    <property type="match status" value="1"/>
</dbReference>
<dbReference type="Proteomes" id="UP001320603">
    <property type="component" value="Chromosome"/>
</dbReference>
<evidence type="ECO:0000259" key="7">
    <source>
        <dbReference type="Pfam" id="PF04138"/>
    </source>
</evidence>
<evidence type="ECO:0000256" key="2">
    <source>
        <dbReference type="ARBA" id="ARBA00009399"/>
    </source>
</evidence>
<evidence type="ECO:0000256" key="1">
    <source>
        <dbReference type="ARBA" id="ARBA00004141"/>
    </source>
</evidence>
<evidence type="ECO:0000313" key="8">
    <source>
        <dbReference type="EMBL" id="WWV66632.1"/>
    </source>
</evidence>